<dbReference type="PANTHER" id="PTHR42970:SF1">
    <property type="entry name" value="PECTATE LYASE C-RELATED"/>
    <property type="match status" value="1"/>
</dbReference>
<evidence type="ECO:0000313" key="3">
    <source>
        <dbReference type="EMBL" id="OIR08087.1"/>
    </source>
</evidence>
<dbReference type="SUPFAM" id="SSF51126">
    <property type="entry name" value="Pectin lyase-like"/>
    <property type="match status" value="1"/>
</dbReference>
<dbReference type="EMBL" id="MLJW01000033">
    <property type="protein sequence ID" value="OIR08087.1"/>
    <property type="molecule type" value="Genomic_DNA"/>
</dbReference>
<evidence type="ECO:0000256" key="2">
    <source>
        <dbReference type="ARBA" id="ARBA00023180"/>
    </source>
</evidence>
<dbReference type="AlphaFoldDB" id="A0A1J5SI16"/>
<dbReference type="GO" id="GO:0046872">
    <property type="term" value="F:metal ion binding"/>
    <property type="evidence" value="ECO:0007669"/>
    <property type="project" value="UniProtKB-KW"/>
</dbReference>
<keyword evidence="1" id="KW-0479">Metal-binding</keyword>
<keyword evidence="2" id="KW-0325">Glycoprotein</keyword>
<dbReference type="InterPro" id="IPR052063">
    <property type="entry name" value="Polysaccharide_Lyase_1"/>
</dbReference>
<evidence type="ECO:0008006" key="4">
    <source>
        <dbReference type="Google" id="ProtNLM"/>
    </source>
</evidence>
<sequence length="549" mass="59689">MTTRTSTLARRLALAALALPLFALSPFAHAREKWPQPSAADRAKAAAIQQQEDANWKRIEPEVMAWADKGKPYIPDAGMPGVDLPQAKIPAFPGAEGGGMYSFGGRGGKVYVVTNLNDSGPGSFREACQAAGPRIVVFNVAGIIHLKTPIAIQAPYITIAGNTAPGDGVCIAGATTEINTHDVVIRYMRFRRGAMDIMDRDDALGGNPVGNIIVDHVSASWGLDENLSLYRHMITIPSGQDKKFPTVHITIQWCISSEALDTYHHAFGGTQGGRYSSIHHNLFACNTARNPSVGWGDQVDIRNNVLFNWRVRTIDGGDATSLVNVVNNYFKPGPDTPNGEIRHRVARPDALRDFHESNHPGQWYIAGNYVVGDPKVSADNWDGGVYLDAPPMKHGKGIKDPKAAIAAYIARGRNAKPFPAPAIDQQSAQEAYKLVLANAGDTLPRRDAVDNRIIEEVRTGKVTYKKGIITNITQVGGYPDYRGTPRTDLGPDGIPLSWKKKYGLDVNDPNLADKDLMGDGYTVIEKYLWGLNPTQKIDWSHPPVGHPAS</sequence>
<name>A0A1J5SI16_9ZZZZ</name>
<evidence type="ECO:0000256" key="1">
    <source>
        <dbReference type="ARBA" id="ARBA00022723"/>
    </source>
</evidence>
<proteinExistence type="predicted"/>
<dbReference type="InterPro" id="IPR012334">
    <property type="entry name" value="Pectin_lyas_fold"/>
</dbReference>
<dbReference type="Gene3D" id="2.160.20.10">
    <property type="entry name" value="Single-stranded right-handed beta-helix, Pectin lyase-like"/>
    <property type="match status" value="1"/>
</dbReference>
<protein>
    <recommendedName>
        <fullName evidence="4">Polysaccharide lyase</fullName>
    </recommendedName>
</protein>
<reference evidence="3" key="1">
    <citation type="submission" date="2016-10" db="EMBL/GenBank/DDBJ databases">
        <title>Sequence of Gallionella enrichment culture.</title>
        <authorList>
            <person name="Poehlein A."/>
            <person name="Muehling M."/>
            <person name="Daniel R."/>
        </authorList>
    </citation>
    <scope>NUCLEOTIDE SEQUENCE</scope>
</reference>
<accession>A0A1J5SI16</accession>
<comment type="caution">
    <text evidence="3">The sequence shown here is derived from an EMBL/GenBank/DDBJ whole genome shotgun (WGS) entry which is preliminary data.</text>
</comment>
<organism evidence="3">
    <name type="scientific">mine drainage metagenome</name>
    <dbReference type="NCBI Taxonomy" id="410659"/>
    <lineage>
        <taxon>unclassified sequences</taxon>
        <taxon>metagenomes</taxon>
        <taxon>ecological metagenomes</taxon>
    </lineage>
</organism>
<dbReference type="PANTHER" id="PTHR42970">
    <property type="entry name" value="PECTATE LYASE C-RELATED"/>
    <property type="match status" value="1"/>
</dbReference>
<dbReference type="InterPro" id="IPR011050">
    <property type="entry name" value="Pectin_lyase_fold/virulence"/>
</dbReference>
<gene>
    <name evidence="3" type="ORF">GALL_95860</name>
</gene>